<dbReference type="Proteomes" id="UP001235939">
    <property type="component" value="Chromosome 02"/>
</dbReference>
<dbReference type="Gene3D" id="3.10.10.10">
    <property type="entry name" value="HIV Type 1 Reverse Transcriptase, subunit A, domain 1"/>
    <property type="match status" value="1"/>
</dbReference>
<dbReference type="SUPFAM" id="SSF56672">
    <property type="entry name" value="DNA/RNA polymerases"/>
    <property type="match status" value="1"/>
</dbReference>
<sequence length="1437" mass="165883">MSGCSMIIPFGFFRPGEESFEIFVQRFEAAFEANGLEEGKRIPIFVSLLDSEMLKLGNYFFFPSAMREQPYELLVQRIKLHLAPRKKVIPQRCRFLKRIQLGNTCVSSGIWLWIALLVKCWRSCYETEDDGVFSIAVSFELAEQNAKELQDELVAKMDIVPGGDRKNEARRGWQHGPVFSSLDLSRAYLQVRLSEEAKRVVNINTTKGLFAIKRLPYGVAVAPNKFQRVMDNLFADMSGVACYIDDILVDGKNHRDHEQKLELVFKRLQEKSLRLNKDKCIFSVNAVEYLGFKIDKKGLHPISSKIEAVVEAPEPSNVSQLRSFIGLLIYYSRFIRNIADILAPFYHLLKKNFKWNWTSKHGILFAKCKALLTNESVLAHYDATRNDRKEEAPIAFASRTLTEAERRYSQLEKEALSIIFGCEKFRQYLFGQVDFKISCIQIHCGVSKTDDNGNADALSRLPLGSKTTESLDEDQVLLFRKMSEVPFSFQDVAVETRRDKLLSIVLRNIRENNWQIPKVSQENPLYSYYRIKDELSREFRCLQWRERVVIAQKLRSLILDDLHEMHLGMVKMKMIARRYFWWPGIDKNIEELARDCRICQESASPFMGRMFMVLVDAYTKWLEIIIIKDITSRTIIGHLREIFARFGLPEILVSDNGRQFVSSEFEEFTIINGIRHTKTSPYNPSTNGLAERYVREFKNSLRKNQGKDSIEINLQRFLSTHRAFPQTVLKESPAELLMKRSLRSRFSNLIPKMAKVGEVYHDAVRKQEHFSVGSDVYFRSFANGPKWKRGRIMELLSSRHYLIEDEGRYMKRHINQLRPVIKKEVPEVRDLVLLGTSRDFMLPGTSRDHPRLGGQEKKMEEAPEVDEELKGAENSAQEDTPEPEPGPAAAAISVPGRQIEDRREDLEAMGAVIYIFGEWLQDFTDGSKPRLSSKMTMKVRRIDVFDRIHLSAPLHVLTSKLFALSARTIRRRLQQIGLSARPPLLRLPLTQSHRRLSRQRRDEIRMWKAEWNEIVFTDESRFCLQHHDSRIRVWRHRGERMLNSCVMHRHTGPTAGIMVWGGIGYPSRPPLVRIAGTLNIQRYISDVLKPVVLPYLQGLPTAIFQQDNARPHMARIVQRFFANRQIELLPWPARSRELSPIENMWSMVAQRLTRLHPQLPHLISFGNVWKLIGLLVVMKSNREFENRAAIIVALRAGRSPKEIVDFLKLPKTTIYRVKKQFDEADSNKEGIATRKKHSRRSDRVRGEEFVKNVKEKIDGNPGKSMRAIAKEMDVGSMTIVRTIHEDLGLKSYALRKGCCPPQQPERMNADTYINVLETVVKPWMDMVAAGRKYVFQQDSAPAHKAKKTQSWLTLNVPSHWGPDIWPPNSPDCNPLDYYVWGVVERDVNKAPHTTIQSVKKAVHTVMTQMDKVIVAKACASFRTRLETVVANNGNYIE</sequence>
<dbReference type="InterPro" id="IPR041373">
    <property type="entry name" value="RT_RNaseH"/>
</dbReference>
<feature type="domain" description="Integrase catalytic" evidence="11">
    <location>
        <begin position="579"/>
        <end position="759"/>
    </location>
</feature>
<dbReference type="InterPro" id="IPR043502">
    <property type="entry name" value="DNA/RNA_pol_sf"/>
</dbReference>
<dbReference type="PANTHER" id="PTHR37984:SF13">
    <property type="entry name" value="RIBONUCLEASE H"/>
    <property type="match status" value="1"/>
</dbReference>
<evidence type="ECO:0000256" key="6">
    <source>
        <dbReference type="ARBA" id="ARBA00022759"/>
    </source>
</evidence>
<dbReference type="InterPro" id="IPR050951">
    <property type="entry name" value="Retrovirus_Pol_polyprotein"/>
</dbReference>
<dbReference type="Pfam" id="PF00078">
    <property type="entry name" value="RVT_1"/>
    <property type="match status" value="1"/>
</dbReference>
<gene>
    <name evidence="12" type="ORF">LAZ67_2006238</name>
</gene>
<keyword evidence="13" id="KW-1185">Reference proteome</keyword>
<dbReference type="Gene3D" id="3.30.70.270">
    <property type="match status" value="2"/>
</dbReference>
<dbReference type="SUPFAM" id="SSF46689">
    <property type="entry name" value="Homeodomain-like"/>
    <property type="match status" value="1"/>
</dbReference>
<organism evidence="12 13">
    <name type="scientific">Cordylochernes scorpioides</name>
    <dbReference type="NCBI Taxonomy" id="51811"/>
    <lineage>
        <taxon>Eukaryota</taxon>
        <taxon>Metazoa</taxon>
        <taxon>Ecdysozoa</taxon>
        <taxon>Arthropoda</taxon>
        <taxon>Chelicerata</taxon>
        <taxon>Arachnida</taxon>
        <taxon>Pseudoscorpiones</taxon>
        <taxon>Cheliferoidea</taxon>
        <taxon>Chernetidae</taxon>
        <taxon>Cordylochernes</taxon>
    </lineage>
</organism>
<dbReference type="PROSITE" id="PS50994">
    <property type="entry name" value="INTEGRASE"/>
    <property type="match status" value="1"/>
</dbReference>
<feature type="compositionally biased region" description="Basic and acidic residues" evidence="9">
    <location>
        <begin position="846"/>
        <end position="861"/>
    </location>
</feature>
<dbReference type="EC" id="2.7.7.49" evidence="2"/>
<dbReference type="PROSITE" id="PS50878">
    <property type="entry name" value="RT_POL"/>
    <property type="match status" value="1"/>
</dbReference>
<keyword evidence="5" id="KW-0540">Nuclease</keyword>
<dbReference type="InterPro" id="IPR001584">
    <property type="entry name" value="Integrase_cat-core"/>
</dbReference>
<dbReference type="PANTHER" id="PTHR37984">
    <property type="entry name" value="PROTEIN CBG26694"/>
    <property type="match status" value="1"/>
</dbReference>
<dbReference type="InterPro" id="IPR041588">
    <property type="entry name" value="Integrase_H2C2"/>
</dbReference>
<dbReference type="Pfam" id="PF17921">
    <property type="entry name" value="Integrase_H2C2"/>
    <property type="match status" value="1"/>
</dbReference>
<evidence type="ECO:0000256" key="3">
    <source>
        <dbReference type="ARBA" id="ARBA00022679"/>
    </source>
</evidence>
<dbReference type="InterPro" id="IPR000477">
    <property type="entry name" value="RT_dom"/>
</dbReference>
<keyword evidence="6" id="KW-0255">Endonuclease</keyword>
<dbReference type="Pfam" id="PF13358">
    <property type="entry name" value="DDE_3"/>
    <property type="match status" value="1"/>
</dbReference>
<comment type="subcellular location">
    <subcellularLocation>
        <location evidence="1">Nucleus</location>
    </subcellularLocation>
</comment>
<evidence type="ECO:0000313" key="13">
    <source>
        <dbReference type="Proteomes" id="UP001235939"/>
    </source>
</evidence>
<evidence type="ECO:0000313" key="12">
    <source>
        <dbReference type="EMBL" id="UYV63978.1"/>
    </source>
</evidence>
<dbReference type="Pfam" id="PF00665">
    <property type="entry name" value="rve"/>
    <property type="match status" value="1"/>
</dbReference>
<keyword evidence="4" id="KW-0548">Nucleotidyltransferase</keyword>
<keyword evidence="7" id="KW-0378">Hydrolase</keyword>
<evidence type="ECO:0000256" key="1">
    <source>
        <dbReference type="ARBA" id="ARBA00004123"/>
    </source>
</evidence>
<keyword evidence="8" id="KW-0695">RNA-directed DNA polymerase</keyword>
<dbReference type="InterPro" id="IPR012337">
    <property type="entry name" value="RNaseH-like_sf"/>
</dbReference>
<accession>A0ABY6K5A3</accession>
<dbReference type="InterPro" id="IPR043128">
    <property type="entry name" value="Rev_trsase/Diguanyl_cyclase"/>
</dbReference>
<reference evidence="12 13" key="1">
    <citation type="submission" date="2022-01" db="EMBL/GenBank/DDBJ databases">
        <title>A chromosomal length assembly of Cordylochernes scorpioides.</title>
        <authorList>
            <person name="Zeh D."/>
            <person name="Zeh J."/>
        </authorList>
    </citation>
    <scope>NUCLEOTIDE SEQUENCE [LARGE SCALE GENOMIC DNA]</scope>
    <source>
        <strain evidence="12">IN4F17</strain>
        <tissue evidence="12">Whole Body</tissue>
    </source>
</reference>
<feature type="domain" description="Reverse transcriptase" evidence="10">
    <location>
        <begin position="1"/>
        <end position="294"/>
    </location>
</feature>
<dbReference type="Pfam" id="PF17917">
    <property type="entry name" value="RT_RNaseH"/>
    <property type="match status" value="1"/>
</dbReference>
<dbReference type="Gene3D" id="1.10.340.70">
    <property type="match status" value="1"/>
</dbReference>
<dbReference type="InterPro" id="IPR036397">
    <property type="entry name" value="RNaseH_sf"/>
</dbReference>
<evidence type="ECO:0000256" key="5">
    <source>
        <dbReference type="ARBA" id="ARBA00022722"/>
    </source>
</evidence>
<evidence type="ECO:0000256" key="4">
    <source>
        <dbReference type="ARBA" id="ARBA00022695"/>
    </source>
</evidence>
<evidence type="ECO:0000259" key="10">
    <source>
        <dbReference type="PROSITE" id="PS50878"/>
    </source>
</evidence>
<evidence type="ECO:0000256" key="8">
    <source>
        <dbReference type="ARBA" id="ARBA00022918"/>
    </source>
</evidence>
<dbReference type="InterPro" id="IPR009057">
    <property type="entry name" value="Homeodomain-like_sf"/>
</dbReference>
<feature type="region of interest" description="Disordered" evidence="9">
    <location>
        <begin position="843"/>
        <end position="896"/>
    </location>
</feature>
<dbReference type="SUPFAM" id="SSF53098">
    <property type="entry name" value="Ribonuclease H-like"/>
    <property type="match status" value="1"/>
</dbReference>
<dbReference type="InterPro" id="IPR038717">
    <property type="entry name" value="Tc1-like_DDE_dom"/>
</dbReference>
<evidence type="ECO:0000256" key="9">
    <source>
        <dbReference type="SAM" id="MobiDB-lite"/>
    </source>
</evidence>
<evidence type="ECO:0000259" key="11">
    <source>
        <dbReference type="PROSITE" id="PS50994"/>
    </source>
</evidence>
<proteinExistence type="predicted"/>
<dbReference type="EMBL" id="CP092864">
    <property type="protein sequence ID" value="UYV63978.1"/>
    <property type="molecule type" value="Genomic_DNA"/>
</dbReference>
<evidence type="ECO:0000256" key="7">
    <source>
        <dbReference type="ARBA" id="ARBA00022801"/>
    </source>
</evidence>
<dbReference type="CDD" id="cd01647">
    <property type="entry name" value="RT_LTR"/>
    <property type="match status" value="1"/>
</dbReference>
<protein>
    <recommendedName>
        <fullName evidence="2">RNA-directed DNA polymerase</fullName>
        <ecNumber evidence="2">2.7.7.49</ecNumber>
    </recommendedName>
</protein>
<evidence type="ECO:0000256" key="2">
    <source>
        <dbReference type="ARBA" id="ARBA00012493"/>
    </source>
</evidence>
<name>A0ABY6K5A3_9ARAC</name>
<dbReference type="Gene3D" id="3.30.420.10">
    <property type="entry name" value="Ribonuclease H-like superfamily/Ribonuclease H"/>
    <property type="match status" value="3"/>
</dbReference>
<keyword evidence="3" id="KW-0808">Transferase</keyword>